<dbReference type="PANTHER" id="PTHR48423">
    <property type="entry name" value="INTERLEUKIN-27 RECEPTOR SUBUNIT ALPHA"/>
    <property type="match status" value="1"/>
</dbReference>
<dbReference type="PROSITE" id="PS50853">
    <property type="entry name" value="FN3"/>
    <property type="match status" value="3"/>
</dbReference>
<evidence type="ECO:0000256" key="7">
    <source>
        <dbReference type="ARBA" id="ARBA00023136"/>
    </source>
</evidence>
<dbReference type="FunFam" id="2.60.40.10:FF:001521">
    <property type="entry name" value="Interleukin 27 receptor subunit alpha"/>
    <property type="match status" value="1"/>
</dbReference>
<dbReference type="GO" id="GO:0004888">
    <property type="term" value="F:transmembrane signaling receptor activity"/>
    <property type="evidence" value="ECO:0007669"/>
    <property type="project" value="UniProtKB-ARBA"/>
</dbReference>
<dbReference type="Gene3D" id="2.60.40.10">
    <property type="entry name" value="Immunoglobulins"/>
    <property type="match status" value="3"/>
</dbReference>
<evidence type="ECO:0000256" key="5">
    <source>
        <dbReference type="ARBA" id="ARBA00022737"/>
    </source>
</evidence>
<dbReference type="GO" id="GO:0005179">
    <property type="term" value="F:hormone activity"/>
    <property type="evidence" value="ECO:0007669"/>
    <property type="project" value="InterPro"/>
</dbReference>
<feature type="region of interest" description="Disordered" evidence="12">
    <location>
        <begin position="695"/>
        <end position="714"/>
    </location>
</feature>
<keyword evidence="6 13" id="KW-1133">Transmembrane helix</keyword>
<evidence type="ECO:0000256" key="9">
    <source>
        <dbReference type="ARBA" id="ARBA00023180"/>
    </source>
</evidence>
<dbReference type="GO" id="GO:0005886">
    <property type="term" value="C:plasma membrane"/>
    <property type="evidence" value="ECO:0007669"/>
    <property type="project" value="UniProtKB-ARBA"/>
</dbReference>
<evidence type="ECO:0000313" key="16">
    <source>
        <dbReference type="EMBL" id="EHH29713.1"/>
    </source>
</evidence>
<feature type="chain" id="PRO_5003501185" description="Interleukin-27 receptor subunit alpha" evidence="14">
    <location>
        <begin position="26"/>
        <end position="738"/>
    </location>
</feature>
<dbReference type="SUPFAM" id="SSF49265">
    <property type="entry name" value="Fibronectin type III"/>
    <property type="match status" value="2"/>
</dbReference>
<dbReference type="InterPro" id="IPR052672">
    <property type="entry name" value="Type1_Cytokine_Rcpt_Type2"/>
</dbReference>
<feature type="domain" description="Fibronectin type-III" evidence="15">
    <location>
        <begin position="424"/>
        <end position="519"/>
    </location>
</feature>
<evidence type="ECO:0000256" key="12">
    <source>
        <dbReference type="SAM" id="MobiDB-lite"/>
    </source>
</evidence>
<evidence type="ECO:0000256" key="3">
    <source>
        <dbReference type="ARBA" id="ARBA00022692"/>
    </source>
</evidence>
<dbReference type="InterPro" id="IPR036438">
    <property type="entry name" value="Insulin-like_sf"/>
</dbReference>
<sequence>MARYTLLLLLAAWVLTGELWPGTEARAAPYGVKLCGREFIRAVIFTCGGSRWRRSDILAHETMGDTFPEADADGDSLAGQLDEAMGSSKWLALTKSPQAFYGGRPSWQGTPQTLRGSRDVLAGLSSSCCKWGCSKSSAGPLQCYGVGPLGDLNCSWEPLGDLGAPSELHFQSQKYRSNKTQTVAVAAGQSWVAIPREQLTMSDKLLVWGTKAGQPLWTPIFVNLETQMKPNAPQLGPDVDVSEDEPLEAIVHWAPPTWPSHKVLICQFHYRRCQEAAWTLLELELKTIPLAPVEIQDLELATGYQVYGRCRMEKEEDLWGEWSPILSFQTPPAAPKDVWVSGNLCGTPGGEEPLLLWKAPGPCVQVSYKVWFWVGGRELSPEGVTCCSSLIPSGAEWARVSAINATSWEPLTNLSLVCLDSASAPHSVAVSSIAGSTELLVTWRPGPGEPREHVVDWTRDGDPLEKLNWVRLPPGNFSALLPGNFTVGVPYRITVTVVSASGLAPAPSIWGFREELAPLVGPTLWRLQDAPPGTPAIAWGEVPRHQLRGHLTHYTLCAQGGTSPSVCMNVSGNTQSVTLPDLPWGPCELWVTASTIAGQGPPGPILRLHLPDNTLRWKVLPGILFLWGLFLMGCGLSLATSGRCYHLWHKVLPRWVWEKVPDPANSSSGQPHMEQVPEAQPLADLPILEVEEMEPPPVMESSQPPQVTAPLDSGYEKHFLPTPEELGLLGTLRPQVLA</sequence>
<dbReference type="PANTHER" id="PTHR48423:SF1">
    <property type="entry name" value="INTERLEUKIN-27 RECEPTOR SUBUNIT ALPHA"/>
    <property type="match status" value="1"/>
</dbReference>
<keyword evidence="9" id="KW-0325">Glycoprotein</keyword>
<organism evidence="16">
    <name type="scientific">Macaca mulatta</name>
    <name type="common">Rhesus macaque</name>
    <dbReference type="NCBI Taxonomy" id="9544"/>
    <lineage>
        <taxon>Eukaryota</taxon>
        <taxon>Metazoa</taxon>
        <taxon>Chordata</taxon>
        <taxon>Craniata</taxon>
        <taxon>Vertebrata</taxon>
        <taxon>Euteleostomi</taxon>
        <taxon>Mammalia</taxon>
        <taxon>Eutheria</taxon>
        <taxon>Euarchontoglires</taxon>
        <taxon>Primates</taxon>
        <taxon>Haplorrhini</taxon>
        <taxon>Catarrhini</taxon>
        <taxon>Cercopithecidae</taxon>
        <taxon>Cercopithecinae</taxon>
        <taxon>Macaca</taxon>
    </lineage>
</organism>
<evidence type="ECO:0000256" key="10">
    <source>
        <dbReference type="ARBA" id="ARBA00070665"/>
    </source>
</evidence>
<dbReference type="InterPro" id="IPR003961">
    <property type="entry name" value="FN3_dom"/>
</dbReference>
<evidence type="ECO:0000256" key="6">
    <source>
        <dbReference type="ARBA" id="ARBA00022989"/>
    </source>
</evidence>
<name>G7NLY9_MACMU</name>
<dbReference type="FunFam" id="2.60.40.10:FF:001691">
    <property type="entry name" value="interleukin-27 receptor subunit alpha"/>
    <property type="match status" value="1"/>
</dbReference>
<gene>
    <name evidence="16" type="ORF">EGK_10206</name>
</gene>
<reference evidence="16" key="1">
    <citation type="journal article" date="2011" name="Nat. Biotechnol.">
        <title>Genome sequencing and comparison of two nonhuman primate animal models, the cynomolgus and Chinese rhesus macaques.</title>
        <authorList>
            <person name="Yan G."/>
            <person name="Zhang G."/>
            <person name="Fang X."/>
            <person name="Zhang Y."/>
            <person name="Li C."/>
            <person name="Ling F."/>
            <person name="Cooper D.N."/>
            <person name="Li Q."/>
            <person name="Li Y."/>
            <person name="van Gool A.J."/>
            <person name="Du H."/>
            <person name="Chen J."/>
            <person name="Chen R."/>
            <person name="Zhang P."/>
            <person name="Huang Z."/>
            <person name="Thompson J.R."/>
            <person name="Meng Y."/>
            <person name="Bai Y."/>
            <person name="Wang J."/>
            <person name="Zhuo M."/>
            <person name="Wang T."/>
            <person name="Huang Y."/>
            <person name="Wei L."/>
            <person name="Li J."/>
            <person name="Wang Z."/>
            <person name="Hu H."/>
            <person name="Yang P."/>
            <person name="Le L."/>
            <person name="Stenson P.D."/>
            <person name="Li B."/>
            <person name="Liu X."/>
            <person name="Ball E.V."/>
            <person name="An N."/>
            <person name="Huang Q."/>
            <person name="Zhang Y."/>
            <person name="Fan W."/>
            <person name="Zhang X."/>
            <person name="Li Y."/>
            <person name="Wang W."/>
            <person name="Katze M.G."/>
            <person name="Su B."/>
            <person name="Nielsen R."/>
            <person name="Yang H."/>
            <person name="Wang J."/>
            <person name="Wang X."/>
            <person name="Wang J."/>
        </authorList>
    </citation>
    <scope>NUCLEOTIDE SEQUENCE [LARGE SCALE GENOMIC DNA]</scope>
    <source>
        <strain evidence="16">CR-5</strain>
    </source>
</reference>
<comment type="similarity">
    <text evidence="2">Belongs to the type I cytokine receptor family. Type 2 subfamily.</text>
</comment>
<evidence type="ECO:0000256" key="1">
    <source>
        <dbReference type="ARBA" id="ARBA00004479"/>
    </source>
</evidence>
<dbReference type="SUPFAM" id="SSF56994">
    <property type="entry name" value="Insulin-like"/>
    <property type="match status" value="1"/>
</dbReference>
<dbReference type="InterPro" id="IPR016179">
    <property type="entry name" value="Insulin-like"/>
</dbReference>
<feature type="signal peptide" evidence="14">
    <location>
        <begin position="1"/>
        <end position="25"/>
    </location>
</feature>
<keyword evidence="3 13" id="KW-0812">Transmembrane</keyword>
<accession>G7NLY9</accession>
<evidence type="ECO:0000256" key="13">
    <source>
        <dbReference type="SAM" id="Phobius"/>
    </source>
</evidence>
<dbReference type="FunFam" id="2.60.40.10:FF:001712">
    <property type="entry name" value="Interleukin-27 receptor subunit alpha"/>
    <property type="match status" value="1"/>
</dbReference>
<dbReference type="CDD" id="cd04365">
    <property type="entry name" value="IlGF_relaxin_like"/>
    <property type="match status" value="1"/>
</dbReference>
<feature type="transmembrane region" description="Helical" evidence="13">
    <location>
        <begin position="619"/>
        <end position="640"/>
    </location>
</feature>
<evidence type="ECO:0000256" key="14">
    <source>
        <dbReference type="SAM" id="SignalP"/>
    </source>
</evidence>
<dbReference type="AlphaFoldDB" id="G7NLY9"/>
<dbReference type="CDD" id="cd00063">
    <property type="entry name" value="FN3"/>
    <property type="match status" value="1"/>
</dbReference>
<evidence type="ECO:0000256" key="8">
    <source>
        <dbReference type="ARBA" id="ARBA00023170"/>
    </source>
</evidence>
<dbReference type="GO" id="GO:0005576">
    <property type="term" value="C:extracellular region"/>
    <property type="evidence" value="ECO:0007669"/>
    <property type="project" value="InterPro"/>
</dbReference>
<evidence type="ECO:0000259" key="15">
    <source>
        <dbReference type="PROSITE" id="PS50853"/>
    </source>
</evidence>
<dbReference type="SMART" id="SM00078">
    <property type="entry name" value="IlGF"/>
    <property type="match status" value="1"/>
</dbReference>
<protein>
    <recommendedName>
        <fullName evidence="10">Interleukin-27 receptor subunit alpha</fullName>
    </recommendedName>
    <alternativeName>
        <fullName evidence="11">Type I T-cell cytokine receptor</fullName>
    </alternativeName>
</protein>
<proteinExistence type="inferred from homology"/>
<dbReference type="GO" id="GO:0007166">
    <property type="term" value="P:cell surface receptor signaling pathway"/>
    <property type="evidence" value="ECO:0007669"/>
    <property type="project" value="UniProtKB-ARBA"/>
</dbReference>
<keyword evidence="5" id="KW-0677">Repeat</keyword>
<keyword evidence="8 16" id="KW-0675">Receptor</keyword>
<comment type="subcellular location">
    <subcellularLocation>
        <location evidence="1">Membrane</location>
        <topology evidence="1">Single-pass type I membrane protein</topology>
    </subcellularLocation>
</comment>
<evidence type="ECO:0000256" key="4">
    <source>
        <dbReference type="ARBA" id="ARBA00022729"/>
    </source>
</evidence>
<evidence type="ECO:0000256" key="11">
    <source>
        <dbReference type="ARBA" id="ARBA00078561"/>
    </source>
</evidence>
<keyword evidence="4 14" id="KW-0732">Signal</keyword>
<dbReference type="EMBL" id="CM001271">
    <property type="protein sequence ID" value="EHH29713.1"/>
    <property type="molecule type" value="Genomic_DNA"/>
</dbReference>
<dbReference type="Proteomes" id="UP000013456">
    <property type="component" value="Chromosome 19"/>
</dbReference>
<evidence type="ECO:0000256" key="2">
    <source>
        <dbReference type="ARBA" id="ARBA00008921"/>
    </source>
</evidence>
<feature type="domain" description="Fibronectin type-III" evidence="15">
    <location>
        <begin position="229"/>
        <end position="333"/>
    </location>
</feature>
<keyword evidence="7 13" id="KW-0472">Membrane</keyword>
<dbReference type="InterPro" id="IPR036116">
    <property type="entry name" value="FN3_sf"/>
</dbReference>
<dbReference type="InterPro" id="IPR013783">
    <property type="entry name" value="Ig-like_fold"/>
</dbReference>
<feature type="domain" description="Fibronectin type-III" evidence="15">
    <location>
        <begin position="521"/>
        <end position="613"/>
    </location>
</feature>